<dbReference type="RefSeq" id="WP_201166282.1">
    <property type="nucleotide sequence ID" value="NZ_JAEPWM010000001.1"/>
</dbReference>
<dbReference type="InterPro" id="IPR050191">
    <property type="entry name" value="ATP-dep_DNA_ligase"/>
</dbReference>
<keyword evidence="3 6" id="KW-0436">Ligase</keyword>
<evidence type="ECO:0000259" key="5">
    <source>
        <dbReference type="PROSITE" id="PS50160"/>
    </source>
</evidence>
<comment type="caution">
    <text evidence="6">The sequence shown here is derived from an EMBL/GenBank/DDBJ whole genome shotgun (WGS) entry which is preliminary data.</text>
</comment>
<name>A0A934WKV4_9BURK</name>
<dbReference type="Pfam" id="PF04679">
    <property type="entry name" value="DNA_ligase_A_C"/>
    <property type="match status" value="1"/>
</dbReference>
<dbReference type="AlphaFoldDB" id="A0A934WKV4"/>
<comment type="similarity">
    <text evidence="1">Belongs to the ATP-dependent DNA ligase family.</text>
</comment>
<dbReference type="CDD" id="cd07970">
    <property type="entry name" value="OBF_DNA_ligase_LigC"/>
    <property type="match status" value="1"/>
</dbReference>
<dbReference type="PROSITE" id="PS50160">
    <property type="entry name" value="DNA_LIGASE_A3"/>
    <property type="match status" value="1"/>
</dbReference>
<feature type="domain" description="ATP-dependent DNA ligase family profile" evidence="5">
    <location>
        <begin position="108"/>
        <end position="236"/>
    </location>
</feature>
<dbReference type="Pfam" id="PF01068">
    <property type="entry name" value="DNA_ligase_A_M"/>
    <property type="match status" value="1"/>
</dbReference>
<dbReference type="PANTHER" id="PTHR45674">
    <property type="entry name" value="DNA LIGASE 1/3 FAMILY MEMBER"/>
    <property type="match status" value="1"/>
</dbReference>
<dbReference type="GO" id="GO:0003910">
    <property type="term" value="F:DNA ligase (ATP) activity"/>
    <property type="evidence" value="ECO:0007669"/>
    <property type="project" value="UniProtKB-EC"/>
</dbReference>
<keyword evidence="7" id="KW-1185">Reference proteome</keyword>
<dbReference type="CDD" id="cd07905">
    <property type="entry name" value="Adenylation_DNA_ligase_LigC"/>
    <property type="match status" value="1"/>
</dbReference>
<dbReference type="InterPro" id="IPR044119">
    <property type="entry name" value="Adenylation_LigC-like"/>
</dbReference>
<dbReference type="SUPFAM" id="SSF56091">
    <property type="entry name" value="DNA ligase/mRNA capping enzyme, catalytic domain"/>
    <property type="match status" value="1"/>
</dbReference>
<reference evidence="6" key="2">
    <citation type="submission" date="2021-01" db="EMBL/GenBank/DDBJ databases">
        <authorList>
            <person name="Kang M."/>
        </authorList>
    </citation>
    <scope>NUCLEOTIDE SEQUENCE</scope>
    <source>
        <strain evidence="6">KACC 17527</strain>
    </source>
</reference>
<organism evidence="6 7">
    <name type="scientific">Ramlibacter ginsenosidimutans</name>
    <dbReference type="NCBI Taxonomy" id="502333"/>
    <lineage>
        <taxon>Bacteria</taxon>
        <taxon>Pseudomonadati</taxon>
        <taxon>Pseudomonadota</taxon>
        <taxon>Betaproteobacteria</taxon>
        <taxon>Burkholderiales</taxon>
        <taxon>Comamonadaceae</taxon>
        <taxon>Ramlibacter</taxon>
    </lineage>
</organism>
<dbReference type="InterPro" id="IPR012310">
    <property type="entry name" value="DNA_ligase_ATP-dep_cent"/>
</dbReference>
<dbReference type="Proteomes" id="UP000630528">
    <property type="component" value="Unassembled WGS sequence"/>
</dbReference>
<dbReference type="NCBIfam" id="NF006078">
    <property type="entry name" value="PRK08224.1"/>
    <property type="match status" value="1"/>
</dbReference>
<dbReference type="SUPFAM" id="SSF50249">
    <property type="entry name" value="Nucleic acid-binding proteins"/>
    <property type="match status" value="1"/>
</dbReference>
<reference evidence="6" key="1">
    <citation type="journal article" date="2012" name="J. Microbiol. Biotechnol.">
        <title>Ramlibacter ginsenosidimutans sp. nov., with ginsenoside-converting activity.</title>
        <authorList>
            <person name="Wang L."/>
            <person name="An D.S."/>
            <person name="Kim S.G."/>
            <person name="Jin F.X."/>
            <person name="Kim S.C."/>
            <person name="Lee S.T."/>
            <person name="Im W.T."/>
        </authorList>
    </citation>
    <scope>NUCLEOTIDE SEQUENCE</scope>
    <source>
        <strain evidence="6">KACC 17527</strain>
    </source>
</reference>
<dbReference type="EMBL" id="JAEPWM010000001">
    <property type="protein sequence ID" value="MBK6004911.1"/>
    <property type="molecule type" value="Genomic_DNA"/>
</dbReference>
<evidence type="ECO:0000313" key="6">
    <source>
        <dbReference type="EMBL" id="MBK6004911.1"/>
    </source>
</evidence>
<evidence type="ECO:0000256" key="3">
    <source>
        <dbReference type="ARBA" id="ARBA00022598"/>
    </source>
</evidence>
<evidence type="ECO:0000256" key="1">
    <source>
        <dbReference type="ARBA" id="ARBA00007572"/>
    </source>
</evidence>
<gene>
    <name evidence="6" type="ORF">JJB11_02300</name>
</gene>
<dbReference type="EC" id="6.5.1.1" evidence="2"/>
<accession>A0A934WKV4</accession>
<dbReference type="Gene3D" id="3.30.470.30">
    <property type="entry name" value="DNA ligase/mRNA capping enzyme"/>
    <property type="match status" value="1"/>
</dbReference>
<evidence type="ECO:0000313" key="7">
    <source>
        <dbReference type="Proteomes" id="UP000630528"/>
    </source>
</evidence>
<sequence length="361" mass="40427">MPTGLPSPPIEPMLAKIADAIPQEPGFLFEPKWDGFRALVFRGAEQTYLQSRDLRPLNRYFPELEKALHEALPRGCVLDGEIVIANAQGLDFDALQMRLHPAASRVARLSKETPASFVAFDLLGAGGKSTMELPQAERRARLERLLGKAQPPLHLTPVTRDRAQAEEWLQNFEGAGLDGVVAKLESATYQPGKRAMLKIKHVRSADCVVAGFRWYKERDDAVGSLLLGLYDEAGMLQHVGVTSSFTMAMREELAKELEPLRKNALADHPWRDWGGAQVGDAQRMPGAQSRWSGGKDLSWEPLRPERVCEVKYDHLQGDRFRHAAVFLRWRPDKPPQDCRYDQLEVTTPFELAKVFGAGRAL</sequence>
<proteinExistence type="inferred from homology"/>
<comment type="catalytic activity">
    <reaction evidence="4">
        <text>ATP + (deoxyribonucleotide)n-3'-hydroxyl + 5'-phospho-(deoxyribonucleotide)m = (deoxyribonucleotide)n+m + AMP + diphosphate.</text>
        <dbReference type="EC" id="6.5.1.1"/>
    </reaction>
</comment>
<evidence type="ECO:0000256" key="2">
    <source>
        <dbReference type="ARBA" id="ARBA00012727"/>
    </source>
</evidence>
<dbReference type="GO" id="GO:0005524">
    <property type="term" value="F:ATP binding"/>
    <property type="evidence" value="ECO:0007669"/>
    <property type="project" value="InterPro"/>
</dbReference>
<dbReference type="GO" id="GO:0006281">
    <property type="term" value="P:DNA repair"/>
    <property type="evidence" value="ECO:0007669"/>
    <property type="project" value="InterPro"/>
</dbReference>
<dbReference type="InterPro" id="IPR012340">
    <property type="entry name" value="NA-bd_OB-fold"/>
</dbReference>
<protein>
    <recommendedName>
        <fullName evidence="2">DNA ligase (ATP)</fullName>
        <ecNumber evidence="2">6.5.1.1</ecNumber>
    </recommendedName>
</protein>
<dbReference type="InterPro" id="IPR044117">
    <property type="entry name" value="OBF_LigC-like"/>
</dbReference>
<evidence type="ECO:0000256" key="4">
    <source>
        <dbReference type="ARBA" id="ARBA00034003"/>
    </source>
</evidence>
<dbReference type="GO" id="GO:0006310">
    <property type="term" value="P:DNA recombination"/>
    <property type="evidence" value="ECO:0007669"/>
    <property type="project" value="InterPro"/>
</dbReference>
<dbReference type="Gene3D" id="2.40.50.140">
    <property type="entry name" value="Nucleic acid-binding proteins"/>
    <property type="match status" value="1"/>
</dbReference>
<dbReference type="InterPro" id="IPR012309">
    <property type="entry name" value="DNA_ligase_ATP-dep_C"/>
</dbReference>
<dbReference type="PANTHER" id="PTHR45674:SF4">
    <property type="entry name" value="DNA LIGASE 1"/>
    <property type="match status" value="1"/>
</dbReference>